<name>A0A4Y2T1A7_ARAVE</name>
<keyword evidence="2" id="KW-1185">Reference proteome</keyword>
<organism evidence="1 2">
    <name type="scientific">Araneus ventricosus</name>
    <name type="common">Orbweaver spider</name>
    <name type="synonym">Epeira ventricosa</name>
    <dbReference type="NCBI Taxonomy" id="182803"/>
    <lineage>
        <taxon>Eukaryota</taxon>
        <taxon>Metazoa</taxon>
        <taxon>Ecdysozoa</taxon>
        <taxon>Arthropoda</taxon>
        <taxon>Chelicerata</taxon>
        <taxon>Arachnida</taxon>
        <taxon>Araneae</taxon>
        <taxon>Araneomorphae</taxon>
        <taxon>Entelegynae</taxon>
        <taxon>Araneoidea</taxon>
        <taxon>Araneidae</taxon>
        <taxon>Araneus</taxon>
    </lineage>
</organism>
<dbReference type="EMBL" id="BGPR01025249">
    <property type="protein sequence ID" value="GBN94001.1"/>
    <property type="molecule type" value="Genomic_DNA"/>
</dbReference>
<reference evidence="1 2" key="1">
    <citation type="journal article" date="2019" name="Sci. Rep.">
        <title>Orb-weaving spider Araneus ventricosus genome elucidates the spidroin gene catalogue.</title>
        <authorList>
            <person name="Kono N."/>
            <person name="Nakamura H."/>
            <person name="Ohtoshi R."/>
            <person name="Moran D.A.P."/>
            <person name="Shinohara A."/>
            <person name="Yoshida Y."/>
            <person name="Fujiwara M."/>
            <person name="Mori M."/>
            <person name="Tomita M."/>
            <person name="Arakawa K."/>
        </authorList>
    </citation>
    <scope>NUCLEOTIDE SEQUENCE [LARGE SCALE GENOMIC DNA]</scope>
</reference>
<protein>
    <submittedName>
        <fullName evidence="1">Uncharacterized protein</fullName>
    </submittedName>
</protein>
<dbReference type="Proteomes" id="UP000499080">
    <property type="component" value="Unassembled WGS sequence"/>
</dbReference>
<evidence type="ECO:0000313" key="1">
    <source>
        <dbReference type="EMBL" id="GBN94001.1"/>
    </source>
</evidence>
<evidence type="ECO:0000313" key="2">
    <source>
        <dbReference type="Proteomes" id="UP000499080"/>
    </source>
</evidence>
<gene>
    <name evidence="1" type="ORF">AVEN_75931_1</name>
</gene>
<dbReference type="AlphaFoldDB" id="A0A4Y2T1A7"/>
<proteinExistence type="predicted"/>
<comment type="caution">
    <text evidence="1">The sequence shown here is derived from an EMBL/GenBank/DDBJ whole genome shotgun (WGS) entry which is preliminary data.</text>
</comment>
<accession>A0A4Y2T1A7</accession>
<sequence>MSTWPRRCKDICIGVYCGSSFLCHHNPLCPAEYSSDDLGVIVKFWVFAEEVLPSVLSQELLFKPRKQRLSYLGSIGGLSKKKKNRFAEDQNCLTVYRNNKTPILPA</sequence>